<dbReference type="EMBL" id="RCCI01000005">
    <property type="protein sequence ID" value="RLJ64736.1"/>
    <property type="molecule type" value="Genomic_DNA"/>
</dbReference>
<dbReference type="AlphaFoldDB" id="A0A497XDJ3"/>
<accession>A0A497XDJ3</accession>
<evidence type="ECO:0000313" key="1">
    <source>
        <dbReference type="EMBL" id="RLJ64736.1"/>
    </source>
</evidence>
<organism evidence="1 2">
    <name type="scientific">Sulfurisoma sediminicola</name>
    <dbReference type="NCBI Taxonomy" id="1381557"/>
    <lineage>
        <taxon>Bacteria</taxon>
        <taxon>Pseudomonadati</taxon>
        <taxon>Pseudomonadota</taxon>
        <taxon>Betaproteobacteria</taxon>
        <taxon>Nitrosomonadales</taxon>
        <taxon>Sterolibacteriaceae</taxon>
        <taxon>Sulfurisoma</taxon>
    </lineage>
</organism>
<sequence length="167" mass="18632">MTPLQFAAKYLPEDDRILLRIGHADKEVQVWLTRRLVKLLWPVLGQIAVKLVDKRATAPAVRREISDLQRQVALQQADFSTPYKQEREAIQDAPPLLATHLVLKSLPDGTTALRLQDTRGMGVDLPMDAAVHSGFCELIRKCAAESGWDITLEYDSRPQPTATGGLH</sequence>
<keyword evidence="2" id="KW-1185">Reference proteome</keyword>
<gene>
    <name evidence="1" type="ORF">DFR35_1382</name>
</gene>
<dbReference type="RefSeq" id="WP_121241013.1">
    <property type="nucleotide sequence ID" value="NZ_BHVV01000006.1"/>
</dbReference>
<evidence type="ECO:0000313" key="2">
    <source>
        <dbReference type="Proteomes" id="UP000268908"/>
    </source>
</evidence>
<protein>
    <submittedName>
        <fullName evidence="1">Uncharacterized protein</fullName>
    </submittedName>
</protein>
<dbReference type="OrthoDB" id="9795237at2"/>
<dbReference type="Proteomes" id="UP000268908">
    <property type="component" value="Unassembled WGS sequence"/>
</dbReference>
<reference evidence="1 2" key="1">
    <citation type="submission" date="2018-10" db="EMBL/GenBank/DDBJ databases">
        <title>Genomic Encyclopedia of Type Strains, Phase IV (KMG-IV): sequencing the most valuable type-strain genomes for metagenomic binning, comparative biology and taxonomic classification.</title>
        <authorList>
            <person name="Goeker M."/>
        </authorList>
    </citation>
    <scope>NUCLEOTIDE SEQUENCE [LARGE SCALE GENOMIC DNA]</scope>
    <source>
        <strain evidence="1 2">DSM 26916</strain>
    </source>
</reference>
<proteinExistence type="predicted"/>
<name>A0A497XDJ3_9PROT</name>
<comment type="caution">
    <text evidence="1">The sequence shown here is derived from an EMBL/GenBank/DDBJ whole genome shotgun (WGS) entry which is preliminary data.</text>
</comment>